<dbReference type="InterPro" id="IPR028398">
    <property type="entry name" value="PLC-epsilon1_RA2"/>
</dbReference>
<dbReference type="InterPro" id="IPR019748">
    <property type="entry name" value="FERM_central"/>
</dbReference>
<name>A0A9W3ACN9_BIOGL</name>
<dbReference type="SUPFAM" id="SSF54236">
    <property type="entry name" value="Ubiquitin-like"/>
    <property type="match status" value="2"/>
</dbReference>
<dbReference type="CDD" id="cd17114">
    <property type="entry name" value="RA_PLC-epsilon"/>
    <property type="match status" value="1"/>
</dbReference>
<dbReference type="Pfam" id="PF00617">
    <property type="entry name" value="RasGEF"/>
    <property type="match status" value="1"/>
</dbReference>
<dbReference type="GO" id="GO:0007186">
    <property type="term" value="P:G protein-coupled receptor signaling pathway"/>
    <property type="evidence" value="ECO:0007669"/>
    <property type="project" value="TreeGrafter"/>
</dbReference>
<dbReference type="PANTHER" id="PTHR10336:SF6">
    <property type="entry name" value="1-PHOSPHATIDYLINOSITOL 4,5-BISPHOSPHATE PHOSPHODIESTERASE EPSILON-1"/>
    <property type="match status" value="1"/>
</dbReference>
<evidence type="ECO:0000259" key="9">
    <source>
        <dbReference type="PROSITE" id="PS50004"/>
    </source>
</evidence>
<feature type="compositionally biased region" description="Low complexity" evidence="8">
    <location>
        <begin position="397"/>
        <end position="410"/>
    </location>
</feature>
<dbReference type="Gene3D" id="1.20.80.10">
    <property type="match status" value="1"/>
</dbReference>
<dbReference type="InterPro" id="IPR036964">
    <property type="entry name" value="RASGEF_cat_dom_sf"/>
</dbReference>
<dbReference type="Gene3D" id="3.10.20.90">
    <property type="entry name" value="Phosphatidylinositol 3-kinase Catalytic Subunit, Chain A, domain 1"/>
    <property type="match status" value="2"/>
</dbReference>
<evidence type="ECO:0000256" key="7">
    <source>
        <dbReference type="RuleBase" id="RU361133"/>
    </source>
</evidence>
<dbReference type="PROSITE" id="PS50200">
    <property type="entry name" value="RA"/>
    <property type="match status" value="2"/>
</dbReference>
<feature type="domain" description="C2" evidence="9">
    <location>
        <begin position="2909"/>
        <end position="3039"/>
    </location>
</feature>
<keyword evidence="5" id="KW-0807">Transducer</keyword>
<dbReference type="SUPFAM" id="SSF47473">
    <property type="entry name" value="EF-hand"/>
    <property type="match status" value="1"/>
</dbReference>
<dbReference type="CDD" id="cd01780">
    <property type="entry name" value="RA2_PLC-epsilon"/>
    <property type="match status" value="1"/>
</dbReference>
<dbReference type="SMART" id="SM00295">
    <property type="entry name" value="B41"/>
    <property type="match status" value="1"/>
</dbReference>
<feature type="compositionally biased region" description="Basic and acidic residues" evidence="8">
    <location>
        <begin position="82"/>
        <end position="98"/>
    </location>
</feature>
<reference evidence="14" key="1">
    <citation type="submission" date="2025-08" db="UniProtKB">
        <authorList>
            <consortium name="RefSeq"/>
        </authorList>
    </citation>
    <scope>IDENTIFICATION</scope>
</reference>
<feature type="compositionally biased region" description="Low complexity" evidence="8">
    <location>
        <begin position="68"/>
        <end position="77"/>
    </location>
</feature>
<dbReference type="InterPro" id="IPR016024">
    <property type="entry name" value="ARM-type_fold"/>
</dbReference>
<keyword evidence="6" id="KW-0344">Guanine-nucleotide releasing factor</keyword>
<dbReference type="InterPro" id="IPR001895">
    <property type="entry name" value="RASGEF_cat_dom"/>
</dbReference>
<dbReference type="SUPFAM" id="SSF48371">
    <property type="entry name" value="ARM repeat"/>
    <property type="match status" value="1"/>
</dbReference>
<dbReference type="SMART" id="SM00314">
    <property type="entry name" value="RA"/>
    <property type="match status" value="2"/>
</dbReference>
<dbReference type="SMART" id="SM00239">
    <property type="entry name" value="C2"/>
    <property type="match status" value="1"/>
</dbReference>
<dbReference type="PROSITE" id="PS50007">
    <property type="entry name" value="PIPLC_X_DOMAIN"/>
    <property type="match status" value="1"/>
</dbReference>
<evidence type="ECO:0000259" key="12">
    <source>
        <dbReference type="PROSITE" id="PS50200"/>
    </source>
</evidence>
<dbReference type="FunFam" id="3.20.20.190:FF:000039">
    <property type="entry name" value="Phosphoinositide phospholipase C"/>
    <property type="match status" value="1"/>
</dbReference>
<dbReference type="PROSITE" id="PS50009">
    <property type="entry name" value="RASGEF_CAT"/>
    <property type="match status" value="1"/>
</dbReference>
<dbReference type="SUPFAM" id="SSF47031">
    <property type="entry name" value="Second domain of FERM"/>
    <property type="match status" value="1"/>
</dbReference>
<dbReference type="InterPro" id="IPR029071">
    <property type="entry name" value="Ubiquitin-like_domsf"/>
</dbReference>
<dbReference type="Gene3D" id="2.30.29.30">
    <property type="entry name" value="Pleckstrin-homology domain (PH domain)/Phosphotyrosine-binding domain (PTB)"/>
    <property type="match status" value="1"/>
</dbReference>
<dbReference type="Gene3D" id="2.60.40.150">
    <property type="entry name" value="C2 domain"/>
    <property type="match status" value="1"/>
</dbReference>
<dbReference type="InterPro" id="IPR017946">
    <property type="entry name" value="PLC-like_Pdiesterase_TIM-brl"/>
</dbReference>
<dbReference type="Proteomes" id="UP001165740">
    <property type="component" value="Chromosome 1"/>
</dbReference>
<keyword evidence="2 7" id="KW-0378">Hydrolase</keyword>
<dbReference type="InterPro" id="IPR035963">
    <property type="entry name" value="FERM_2"/>
</dbReference>
<evidence type="ECO:0000256" key="8">
    <source>
        <dbReference type="SAM" id="MobiDB-lite"/>
    </source>
</evidence>
<dbReference type="InterPro" id="IPR011989">
    <property type="entry name" value="ARM-like"/>
</dbReference>
<dbReference type="Pfam" id="PF00387">
    <property type="entry name" value="PI-PLC-Y"/>
    <property type="match status" value="1"/>
</dbReference>
<dbReference type="PRINTS" id="PR00390">
    <property type="entry name" value="PHPHLIPASEC"/>
</dbReference>
<dbReference type="InterPro" id="IPR035892">
    <property type="entry name" value="C2_domain_sf"/>
</dbReference>
<dbReference type="Gene3D" id="3.20.20.190">
    <property type="entry name" value="Phosphatidylinositol (PI) phosphodiesterase"/>
    <property type="match status" value="1"/>
</dbReference>
<dbReference type="InterPro" id="IPR014352">
    <property type="entry name" value="FERM/acyl-CoA-bd_prot_sf"/>
</dbReference>
<dbReference type="GO" id="GO:0004435">
    <property type="term" value="F:phosphatidylinositol-4,5-bisphosphate phospholipase C activity"/>
    <property type="evidence" value="ECO:0007669"/>
    <property type="project" value="UniProtKB-EC"/>
</dbReference>
<accession>A0A9W3ACN9</accession>
<dbReference type="Pfam" id="PF00788">
    <property type="entry name" value="RA"/>
    <property type="match status" value="2"/>
</dbReference>
<feature type="compositionally biased region" description="Acidic residues" evidence="8">
    <location>
        <begin position="2636"/>
        <end position="2651"/>
    </location>
</feature>
<evidence type="ECO:0000256" key="6">
    <source>
        <dbReference type="PROSITE-ProRule" id="PRU00168"/>
    </source>
</evidence>
<feature type="region of interest" description="Disordered" evidence="8">
    <location>
        <begin position="147"/>
        <end position="176"/>
    </location>
</feature>
<dbReference type="InterPro" id="IPR019749">
    <property type="entry name" value="Band_41_domain"/>
</dbReference>
<feature type="compositionally biased region" description="Polar residues" evidence="8">
    <location>
        <begin position="3349"/>
        <end position="3358"/>
    </location>
</feature>
<dbReference type="Pfam" id="PF00388">
    <property type="entry name" value="PI-PLC-X"/>
    <property type="match status" value="1"/>
</dbReference>
<dbReference type="RefSeq" id="XP_055884943.1">
    <property type="nucleotide sequence ID" value="XM_056028968.1"/>
</dbReference>
<dbReference type="FunFam" id="3.10.20.90:FF:000238">
    <property type="entry name" value="Phosphoinositide phospholipase C"/>
    <property type="match status" value="1"/>
</dbReference>
<dbReference type="GO" id="GO:0005085">
    <property type="term" value="F:guanyl-nucleotide exchange factor activity"/>
    <property type="evidence" value="ECO:0007669"/>
    <property type="project" value="UniProtKB-KW"/>
</dbReference>
<protein>
    <recommendedName>
        <fullName evidence="1 7">Phosphoinositide phospholipase C</fullName>
        <ecNumber evidence="1 7">3.1.4.11</ecNumber>
    </recommendedName>
</protein>
<feature type="region of interest" description="Disordered" evidence="8">
    <location>
        <begin position="1110"/>
        <end position="1166"/>
    </location>
</feature>
<dbReference type="PROSITE" id="PS50008">
    <property type="entry name" value="PIPLC_Y_DOMAIN"/>
    <property type="match status" value="1"/>
</dbReference>
<dbReference type="Pfam" id="PF00373">
    <property type="entry name" value="FERM_M"/>
    <property type="match status" value="1"/>
</dbReference>
<feature type="region of interest" description="Disordered" evidence="8">
    <location>
        <begin position="376"/>
        <end position="410"/>
    </location>
</feature>
<feature type="region of interest" description="Disordered" evidence="8">
    <location>
        <begin position="3338"/>
        <end position="3374"/>
    </location>
</feature>
<evidence type="ECO:0000313" key="14">
    <source>
        <dbReference type="RefSeq" id="XP_055884943.1"/>
    </source>
</evidence>
<dbReference type="InterPro" id="IPR011993">
    <property type="entry name" value="PH-like_dom_sf"/>
</dbReference>
<dbReference type="OrthoDB" id="269822at2759"/>
<feature type="compositionally biased region" description="Low complexity" evidence="8">
    <location>
        <begin position="1145"/>
        <end position="1164"/>
    </location>
</feature>
<sequence>MKNVNQDSPCSLYPDIVSEQKAVVRTALARINIVVQPSKPRSRTSTITNPALREYPMPSTPTHDQTASSSRSGSVSRFFKRLSSDARPRGRRITRDESSNFTSDVMRERTYSSGSCKSLRSRHYSSCVVDDLESDFSMEPSVFSERGATRSRMSLRRNEKVKNRGSYSAEQNERSASDEAERSLHILVKLAANWECVPTMLDSLLSYMRNLLPVIEQLEAPVVEKSINELFNQLVQTCYQQLNEVTAIEVKHSIFLEFSKLLQAALELMRGKQSLHFTALSTVNRIMDICIVNKNYEFGSTACKADTDPSSFSDVGQEFILGRNCHGVSKGASVGRDQHTAKFQSHAHPHTGLCSWLSSSDDSSTSAAFMTTSRGFSHANTTSSSTTSPSAPGSFPVTTSGVSAPSASATTSVTCSSTLNRISSLHKRRSSQPSHEHQQHPAAGAEEDDPSRAGAPVVRTPLEILLSLDPSQIVSCLHNNITMHKRIIGTRHKCTPSVRQRHCTHHCLQIMSARVLTLMCHSAHVQHKLVTRGHLKMLVEALDPNHDPQLLCLLLQALASVAMTPAYHSALSEADVADMLMQLLLPSDEWYYTNHSTKYAKYVKYHAARILVYMGLFHKLGGRVDIFDRRPFNESNQSSLLQVHSPEDSFIELMAMGKIVMFNSKGHIEAASMEGLIAEVIQEASTEEREGHTPFIRLSGSVSSLSGHFDHDPISGPQSILSPLATPSCSMEFLKVMNQQSLREYFLSGLPMVVHPVIVLRLLSHRLFGNMIRRKTLYSDSKLKPPKVDKVDSCPPRKLDTCEKDDQMVVKEQQQQAQEGLQIKNVELSGSLKSQKQEPASTVVPKPKPTLRVMVSDSGIDEDEGHTQDLDDAQFSEKITGKLASHSTFVQTKNGTTTKLALRAIGESLVTPLDMDIKSRNKEASSMASTNVTTPPDHSESLAYDVASKQPSKKLFRWPSKKRLSKSQVNVQLAHQDSIVSGGHLTSGSCSEASTPEVDIVAFQRELINLPTFVMETPPVDVSPVFSRSSSVPENLAMRHRSNLINSSTGQLHVHTDVVECKHSPHSPSRPTFIFPSSPMTTGPFKAGSMVTITTTDVGGEDERIIHHPVSSAESQISPSQQYPSPPSSDTPVAGAAITVHFEAPSSPNPSTSSQSPQTQFDFPSIPPSTSFANHLSVKPEYVPVVTLSPLQQQLTCHTSLSTPILYSPTPDLRPAGVTSNVSTATTLATPSCDISFQHRGVLKVLETWCKIAQIDLEGNSLIALETREFLKRLSGMGHEYKLWCQRFSANLRLEECITADQATEAKDDNVSIHLQYKKLQQLIVNGDLPCSKEEAATLAGIQLHIEEAWPETDEEEEEDLGAETPNHQNNNCGSPTNGLAGGDDGTAEQTRCFRLNTETEKLENLKHKKELIRSRRAHRITSTRRSTKLARSLLCTSDNEGRPREELDLSRYLPPHYTTSKKVRELIEDKQKKLWHTPYYENEVKLKQLYIKICKNLPSYGCKLFQVKEILRGNTQKKVARLLAISNEKIMLLDTKTHLPAKMQQLKDMDDWLSGTGKAHDSLVLEFRGTKAWTLAMPSVECLKSVTAAIWEALDMDGRFLNNGALQRESFEFDYQRKQLTARPELEPVSQYTEELERLRKMLHFPEEVAMMLTSTEHKLFCSVPPQHYVRHVTMELSRPLLQKTQMSVEQLIQRFNEVSSWITQLIVTQATHDDRKAVLSCILRLAVYCWVLGNFNSAVEILCGLRSEKLKPFWLSIEDEDLSTLHSLSDMILTRDLSPEYKESINRALDIPECKVVPFFGSFLRELKSIFVGVPSIIVLPSEENHSLEFVSDYNGEDRFMTRIGVGGLINLDKLRQAHLVLGDIHLFQYHGNKASGITSSNQDDAVSSSSLEARPTPDDSDSDYDLDLDSYQPVKPLTCEHDVMVLTPRLLQVDLQTLQILNHGTTMIQWDEDAGRSSMCVLRLEADNATVTWCRPGWSALRGVTSPPDFIFHSDRFHSSLHVLCARYGGGSDDNFNSLEEGFLDVMNIKEVYLGDESVDLAGICKRHGLETSESEPKCITIVHGNCMSANHKQCFIGPKGVTGAWYQGLCRLKAAAGKLRQQMDKRILWLKQQYLQLYYEGEKCQGPTPAEAIKVFGGRSWSSGLPTSAINEQGGSFRRSANFAVGPPNLFKKGKGTGSVSSKTDAVKGGGQTHAALASDGSKSYSGKSKRTPSPLRKVRSEMNKSHNSDPTLNQIARGSPTLGFRPRSLTFSFTSRYRSRRRRMSLGCRSGDKSSSITHSTQLSFLDFVDLFKSFGLRCRKDLKELFDQVSSSKKPHVEEAPTSFDTTSQAPTNDNICSITRITPQDLKLDSQQRHKICDAIAVSSIISNCAGVDTSHSSYLTPSEIHDFLVNLQEEHLNLEEIAELVRTFEPDPAMRSRCFMSFEGFARMLMDKNNYAHAYEKSSHTDEDMDHPLPHYYIASSHNTYLTGHQLKGESSVELYSQVLLMGCRCVELDCWDGEDGMPIIYHGHTLTTKISFKGVVEAINRSAFVTSPYPIILSIENHCSLPQQQKMAQIFVSVFGDKLVTDFLFDSDFIDDPVLPSPNQLKYKILIKNKKLKDNETLAATKKIYTHARASSIPSSETTSINDFDDDDDDDEDEDDVTDAVKELRRSVDSQDSPTPEHEDKSKGDQPRSRTDSIEDLRNRYGSDQFFSKISHPKSHPELDWQFEEEITSLKVQPKVKTKKASQIAKELSDLVVYTHAVKFRGLSMSPNTSLKQKKVPSRRSILTASMGTSPSTPTLMASGLDKTDSSLQVTIPKMKRPEVPSCYLVSSLNENKAKQLCRRSPLATVCHTERQLMRTYPAGMRIDSSNFNPVIFWAFGIQMVALNYQTEDVAMSLNTAMFEQNGRSGYILKPSVMWDKTHVMFNRFNPWDKEFDGLHTTILTLQIISGQYVSQHYSTNVQVEVEVIGIPVDCAKQKTKVVPKNALNPIWNDIFTFQVLFADLAFIRFVVIDASTSHLVTQRVIPLKCLRPGYRHVRLRNGSGQPQELSTLFVYSKHEEELLETRNGLENFSVSTSKRMSIFSKVRELSDTSKQDSKEQVPNTAGTKLKRRMFFISVFGVTAPDEYIILKVTQDSTVADTIAQALTKVGRLDEKIADYVLVEDVQSGWEKKDQEKASCQRILDVGEKVLAAQNKWKGAGKFILRKLSDDPSSRAWMTTMLKEQKRQMEEFSTTDWEGEEHMFLVCVFNVSPDQPYTIFKAPVTSTAQDIITQAMKKAHRANTEDPRDFVLLEEVSELHQSSSSKKLGGEKSDTSRTLADDENVYQAQNDWRTAAGRFVLMNRSEISMDEEDKKRLSKGSISKGSNFSKRFGSKRLSRNTTPGEKLLAYPQPETFHRSISFPSQVNSTSIVSKATAPSPTLSPAPPERSGPFRISKKISKLSFKLNK</sequence>
<feature type="region of interest" description="Disordered" evidence="8">
    <location>
        <begin position="1351"/>
        <end position="1377"/>
    </location>
</feature>
<keyword evidence="3 7" id="KW-0442">Lipid degradation</keyword>
<feature type="compositionally biased region" description="Low complexity" evidence="8">
    <location>
        <begin position="1882"/>
        <end position="1893"/>
    </location>
</feature>
<dbReference type="InterPro" id="IPR000909">
    <property type="entry name" value="PLipase_C_PInositol-sp_X_dom"/>
</dbReference>
<dbReference type="InterPro" id="IPR001711">
    <property type="entry name" value="PLipase_C_Pinositol-sp_Y"/>
</dbReference>
<dbReference type="SUPFAM" id="SSF49562">
    <property type="entry name" value="C2 domain (Calcium/lipid-binding domain, CaLB)"/>
    <property type="match status" value="1"/>
</dbReference>
<organism evidence="13 14">
    <name type="scientific">Biomphalaria glabrata</name>
    <name type="common">Bloodfluke planorb</name>
    <name type="synonym">Freshwater snail</name>
    <dbReference type="NCBI Taxonomy" id="6526"/>
    <lineage>
        <taxon>Eukaryota</taxon>
        <taxon>Metazoa</taxon>
        <taxon>Spiralia</taxon>
        <taxon>Lophotrochozoa</taxon>
        <taxon>Mollusca</taxon>
        <taxon>Gastropoda</taxon>
        <taxon>Heterobranchia</taxon>
        <taxon>Euthyneura</taxon>
        <taxon>Panpulmonata</taxon>
        <taxon>Hygrophila</taxon>
        <taxon>Lymnaeoidea</taxon>
        <taxon>Planorbidae</taxon>
        <taxon>Biomphalaria</taxon>
    </lineage>
</organism>
<feature type="region of interest" description="Disordered" evidence="8">
    <location>
        <begin position="2622"/>
        <end position="2686"/>
    </location>
</feature>
<proteinExistence type="predicted"/>
<dbReference type="PANTHER" id="PTHR10336">
    <property type="entry name" value="PHOSPHOINOSITIDE-SPECIFIC PHOSPHOLIPASE C FAMILY PROTEIN"/>
    <property type="match status" value="1"/>
</dbReference>
<dbReference type="OMA" id="RPTGFDN"/>
<feature type="region of interest" description="Disordered" evidence="8">
    <location>
        <begin position="1881"/>
        <end position="1908"/>
    </location>
</feature>
<dbReference type="SMART" id="SM00149">
    <property type="entry name" value="PLCYc"/>
    <property type="match status" value="1"/>
</dbReference>
<dbReference type="InterPro" id="IPR001192">
    <property type="entry name" value="PI-PLC_fam"/>
</dbReference>
<evidence type="ECO:0000256" key="2">
    <source>
        <dbReference type="ARBA" id="ARBA00022801"/>
    </source>
</evidence>
<feature type="domain" description="Ras-GEF" evidence="11">
    <location>
        <begin position="1646"/>
        <end position="1904"/>
    </location>
</feature>
<feature type="compositionally biased region" description="Basic and acidic residues" evidence="8">
    <location>
        <begin position="2223"/>
        <end position="2232"/>
    </location>
</feature>
<evidence type="ECO:0000256" key="3">
    <source>
        <dbReference type="ARBA" id="ARBA00022963"/>
    </source>
</evidence>
<feature type="region of interest" description="Disordered" evidence="8">
    <location>
        <begin position="2172"/>
        <end position="2248"/>
    </location>
</feature>
<dbReference type="SMART" id="SM00147">
    <property type="entry name" value="RasGEF"/>
    <property type="match status" value="1"/>
</dbReference>
<dbReference type="GO" id="GO:0046488">
    <property type="term" value="P:phosphatidylinositol metabolic process"/>
    <property type="evidence" value="ECO:0007669"/>
    <property type="project" value="TreeGrafter"/>
</dbReference>
<dbReference type="InterPro" id="IPR000008">
    <property type="entry name" value="C2_dom"/>
</dbReference>
<keyword evidence="4 7" id="KW-0443">Lipid metabolism</keyword>
<dbReference type="EC" id="3.1.4.11" evidence="1 7"/>
<dbReference type="CDD" id="cd00275">
    <property type="entry name" value="C2_PLC_like"/>
    <property type="match status" value="1"/>
</dbReference>
<feature type="compositionally biased region" description="Acidic residues" evidence="8">
    <location>
        <begin position="1351"/>
        <end position="1362"/>
    </location>
</feature>
<feature type="region of interest" description="Disordered" evidence="8">
    <location>
        <begin position="3394"/>
        <end position="3425"/>
    </location>
</feature>
<evidence type="ECO:0000259" key="10">
    <source>
        <dbReference type="PROSITE" id="PS50008"/>
    </source>
</evidence>
<dbReference type="PROSITE" id="PS50004">
    <property type="entry name" value="C2"/>
    <property type="match status" value="1"/>
</dbReference>
<dbReference type="GO" id="GO:0051209">
    <property type="term" value="P:release of sequestered calcium ion into cytosol"/>
    <property type="evidence" value="ECO:0007669"/>
    <property type="project" value="TreeGrafter"/>
</dbReference>
<feature type="compositionally biased region" description="Polar residues" evidence="8">
    <location>
        <begin position="2625"/>
        <end position="2635"/>
    </location>
</feature>
<comment type="catalytic activity">
    <reaction evidence="7">
        <text>a 1,2-diacyl-sn-glycero-3-phospho-(1D-myo-inositol-4,5-bisphosphate) + H2O = 1D-myo-inositol 1,4,5-trisphosphate + a 1,2-diacyl-sn-glycerol + H(+)</text>
        <dbReference type="Rhea" id="RHEA:33179"/>
        <dbReference type="ChEBI" id="CHEBI:15377"/>
        <dbReference type="ChEBI" id="CHEBI:15378"/>
        <dbReference type="ChEBI" id="CHEBI:17815"/>
        <dbReference type="ChEBI" id="CHEBI:58456"/>
        <dbReference type="ChEBI" id="CHEBI:203600"/>
        <dbReference type="EC" id="3.1.4.11"/>
    </reaction>
</comment>
<feature type="domain" description="Ras-associating" evidence="12">
    <location>
        <begin position="3102"/>
        <end position="3199"/>
    </location>
</feature>
<dbReference type="SMART" id="SM00148">
    <property type="entry name" value="PLCXc"/>
    <property type="match status" value="1"/>
</dbReference>
<feature type="compositionally biased region" description="Polar residues" evidence="8">
    <location>
        <begin position="1367"/>
        <end position="1377"/>
    </location>
</feature>
<dbReference type="GO" id="GO:0048015">
    <property type="term" value="P:phosphatidylinositol-mediated signaling"/>
    <property type="evidence" value="ECO:0007669"/>
    <property type="project" value="TreeGrafter"/>
</dbReference>
<feature type="region of interest" description="Disordered" evidence="8">
    <location>
        <begin position="423"/>
        <end position="454"/>
    </location>
</feature>
<dbReference type="GO" id="GO:0016042">
    <property type="term" value="P:lipid catabolic process"/>
    <property type="evidence" value="ECO:0007669"/>
    <property type="project" value="UniProtKB-KW"/>
</dbReference>
<dbReference type="Pfam" id="PF00168">
    <property type="entry name" value="C2"/>
    <property type="match status" value="1"/>
</dbReference>
<evidence type="ECO:0000256" key="1">
    <source>
        <dbReference type="ARBA" id="ARBA00012368"/>
    </source>
</evidence>
<feature type="region of interest" description="Disordered" evidence="8">
    <location>
        <begin position="38"/>
        <end position="107"/>
    </location>
</feature>
<dbReference type="InterPro" id="IPR023578">
    <property type="entry name" value="Ras_GEF_dom_sf"/>
</dbReference>
<dbReference type="Gene3D" id="1.25.10.10">
    <property type="entry name" value="Leucine-rich Repeat Variant"/>
    <property type="match status" value="1"/>
</dbReference>
<keyword evidence="13" id="KW-1185">Reference proteome</keyword>
<dbReference type="InterPro" id="IPR000159">
    <property type="entry name" value="RA_dom"/>
</dbReference>
<evidence type="ECO:0000313" key="13">
    <source>
        <dbReference type="Proteomes" id="UP001165740"/>
    </source>
</evidence>
<gene>
    <name evidence="14" type="primary">LOC106080104</name>
</gene>
<dbReference type="GeneID" id="106080104"/>
<dbReference type="SUPFAM" id="SSF48366">
    <property type="entry name" value="Ras GEF"/>
    <property type="match status" value="1"/>
</dbReference>
<dbReference type="InterPro" id="IPR011992">
    <property type="entry name" value="EF-hand-dom_pair"/>
</dbReference>
<dbReference type="Gene3D" id="1.10.238.10">
    <property type="entry name" value="EF-hand"/>
    <property type="match status" value="1"/>
</dbReference>
<evidence type="ECO:0000259" key="11">
    <source>
        <dbReference type="PROSITE" id="PS50009"/>
    </source>
</evidence>
<feature type="domain" description="Ras-associating" evidence="12">
    <location>
        <begin position="3239"/>
        <end position="3335"/>
    </location>
</feature>
<feature type="domain" description="PI-PLC Y-box" evidence="10">
    <location>
        <begin position="2741"/>
        <end position="2907"/>
    </location>
</feature>
<dbReference type="SUPFAM" id="SSF51695">
    <property type="entry name" value="PLC-like phosphodiesterases"/>
    <property type="match status" value="1"/>
</dbReference>
<dbReference type="Gene3D" id="1.10.840.10">
    <property type="entry name" value="Ras guanine-nucleotide exchange factors catalytic domain"/>
    <property type="match status" value="1"/>
</dbReference>
<evidence type="ECO:0000256" key="4">
    <source>
        <dbReference type="ARBA" id="ARBA00023098"/>
    </source>
</evidence>
<evidence type="ECO:0000256" key="5">
    <source>
        <dbReference type="ARBA" id="ARBA00023224"/>
    </source>
</evidence>
<dbReference type="GO" id="GO:0007265">
    <property type="term" value="P:Ras protein signal transduction"/>
    <property type="evidence" value="ECO:0007669"/>
    <property type="project" value="TreeGrafter"/>
</dbReference>
<dbReference type="FunFam" id="2.60.40.150:FF:000183">
    <property type="entry name" value="Phosphoinositide phospholipase C"/>
    <property type="match status" value="1"/>
</dbReference>
<feature type="compositionally biased region" description="Basic and acidic residues" evidence="8">
    <location>
        <begin position="2652"/>
        <end position="2686"/>
    </location>
</feature>